<protein>
    <submittedName>
        <fullName evidence="1">Uncharacterized protein</fullName>
    </submittedName>
</protein>
<dbReference type="RefSeq" id="WP_120646795.1">
    <property type="nucleotide sequence ID" value="NZ_RAWB01000432.1"/>
</dbReference>
<name>A0A3A8P9P3_9BACT</name>
<evidence type="ECO:0000313" key="2">
    <source>
        <dbReference type="Proteomes" id="UP000272888"/>
    </source>
</evidence>
<evidence type="ECO:0000313" key="1">
    <source>
        <dbReference type="EMBL" id="RKH50205.1"/>
    </source>
</evidence>
<organism evidence="1 2">
    <name type="scientific">Corallococcus llansteffanensis</name>
    <dbReference type="NCBI Taxonomy" id="2316731"/>
    <lineage>
        <taxon>Bacteria</taxon>
        <taxon>Pseudomonadati</taxon>
        <taxon>Myxococcota</taxon>
        <taxon>Myxococcia</taxon>
        <taxon>Myxococcales</taxon>
        <taxon>Cystobacterineae</taxon>
        <taxon>Myxococcaceae</taxon>
        <taxon>Corallococcus</taxon>
    </lineage>
</organism>
<dbReference type="AlphaFoldDB" id="A0A3A8P9P3"/>
<keyword evidence="2" id="KW-1185">Reference proteome</keyword>
<dbReference type="EMBL" id="RAWB01000432">
    <property type="protein sequence ID" value="RKH50205.1"/>
    <property type="molecule type" value="Genomic_DNA"/>
</dbReference>
<gene>
    <name evidence="1" type="ORF">D7V93_30875</name>
</gene>
<proteinExistence type="predicted"/>
<comment type="caution">
    <text evidence="1">The sequence shown here is derived from an EMBL/GenBank/DDBJ whole genome shotgun (WGS) entry which is preliminary data.</text>
</comment>
<sequence length="234" mass="25685">MMTSSENEALRHLVDCQTPEYGAVSVHGATCTDDGCLCDTVNLKVTAGGEQKALTLTSDGTLLDDELRPAEDRWGGVVRAASQAPGFQQGFEALVLERRTQVLEAMGRLEGAFEVQLPESLLGEGADLERDVLGRVELDGQRYAYRIELCADPQCECENLFLVVWQPGDAKRAVFAITPDGRWMVEQAGRPELTMDAVEGPLVATEAFQALLGQMRVERILQKYHRSVRGPSFV</sequence>
<reference evidence="2" key="1">
    <citation type="submission" date="2018-09" db="EMBL/GenBank/DDBJ databases">
        <authorList>
            <person name="Livingstone P.G."/>
            <person name="Whitworth D.E."/>
        </authorList>
    </citation>
    <scope>NUCLEOTIDE SEQUENCE [LARGE SCALE GENOMIC DNA]</scope>
    <source>
        <strain evidence="2">CA051B</strain>
    </source>
</reference>
<accession>A0A3A8P9P3</accession>
<dbReference type="Proteomes" id="UP000272888">
    <property type="component" value="Unassembled WGS sequence"/>
</dbReference>